<sequence>MKTVQVGIIGCGAIAKIRHLPECKEHENVTIYGVCDVNGERVQRFARAYKTKAFTDYHEMLASPELDAVIICLPHHLHAMVAIDAANAGKHILVEKPIATNVEDAREMVKAAEENRVNLMVAHNQRFVPSHVKAKEWLDRGELGKVYSFQSTFGHNGPENWSIDGEKSFYMLSKEEGFGVLGDLAIHKVDLLHFLLGVEVSEAHVITGSIAKDNSLFEDNALLSLKMENGVIGSVTASWSYVHPDFSTVIHCEKGTIHIENDPTYPLIIKFSDGTALNYDIPSLLSYEKQLPGRSQVVSSFIDSIVQHQAPPVTGNDGLQALKVVLEAMKKSESILT</sequence>
<feature type="domain" description="Gfo/Idh/MocA-like oxidoreductase N-terminal" evidence="1">
    <location>
        <begin position="5"/>
        <end position="123"/>
    </location>
</feature>
<dbReference type="RefSeq" id="WP_174879623.1">
    <property type="nucleotide sequence ID" value="NZ_CADEPK010000033.1"/>
</dbReference>
<dbReference type="InterPro" id="IPR036291">
    <property type="entry name" value="NAD(P)-bd_dom_sf"/>
</dbReference>
<dbReference type="EMBL" id="JAUSTZ010000005">
    <property type="protein sequence ID" value="MDQ0226416.1"/>
    <property type="molecule type" value="Genomic_DNA"/>
</dbReference>
<feature type="domain" description="GFO/IDH/MocA-like oxidoreductase" evidence="2">
    <location>
        <begin position="132"/>
        <end position="257"/>
    </location>
</feature>
<accession>A0ABT9Z3I6</accession>
<dbReference type="Gene3D" id="3.40.50.720">
    <property type="entry name" value="NAD(P)-binding Rossmann-like Domain"/>
    <property type="match status" value="1"/>
</dbReference>
<name>A0ABT9Z3I6_9BACI</name>
<comment type="caution">
    <text evidence="3">The sequence shown here is derived from an EMBL/GenBank/DDBJ whole genome shotgun (WGS) entry which is preliminary data.</text>
</comment>
<dbReference type="SUPFAM" id="SSF51735">
    <property type="entry name" value="NAD(P)-binding Rossmann-fold domains"/>
    <property type="match status" value="1"/>
</dbReference>
<dbReference type="InterPro" id="IPR051450">
    <property type="entry name" value="Gfo/Idh/MocA_Oxidoreductases"/>
</dbReference>
<keyword evidence="4" id="KW-1185">Reference proteome</keyword>
<dbReference type="Pfam" id="PF01408">
    <property type="entry name" value="GFO_IDH_MocA"/>
    <property type="match status" value="1"/>
</dbReference>
<organism evidence="3 4">
    <name type="scientific">Metabacillus niabensis</name>
    <dbReference type="NCBI Taxonomy" id="324854"/>
    <lineage>
        <taxon>Bacteria</taxon>
        <taxon>Bacillati</taxon>
        <taxon>Bacillota</taxon>
        <taxon>Bacilli</taxon>
        <taxon>Bacillales</taxon>
        <taxon>Bacillaceae</taxon>
        <taxon>Metabacillus</taxon>
    </lineage>
</organism>
<reference evidence="3 4" key="1">
    <citation type="submission" date="2023-07" db="EMBL/GenBank/DDBJ databases">
        <title>Genomic Encyclopedia of Type Strains, Phase IV (KMG-IV): sequencing the most valuable type-strain genomes for metagenomic binning, comparative biology and taxonomic classification.</title>
        <authorList>
            <person name="Goeker M."/>
        </authorList>
    </citation>
    <scope>NUCLEOTIDE SEQUENCE [LARGE SCALE GENOMIC DNA]</scope>
    <source>
        <strain evidence="3 4">DSM 17723</strain>
    </source>
</reference>
<evidence type="ECO:0000259" key="2">
    <source>
        <dbReference type="Pfam" id="PF22725"/>
    </source>
</evidence>
<evidence type="ECO:0000313" key="4">
    <source>
        <dbReference type="Proteomes" id="UP001232245"/>
    </source>
</evidence>
<dbReference type="SUPFAM" id="SSF55347">
    <property type="entry name" value="Glyceraldehyde-3-phosphate dehydrogenase-like, C-terminal domain"/>
    <property type="match status" value="1"/>
</dbReference>
<dbReference type="PANTHER" id="PTHR43377:SF1">
    <property type="entry name" value="BILIVERDIN REDUCTASE A"/>
    <property type="match status" value="1"/>
</dbReference>
<dbReference type="InterPro" id="IPR055170">
    <property type="entry name" value="GFO_IDH_MocA-like_dom"/>
</dbReference>
<evidence type="ECO:0000259" key="1">
    <source>
        <dbReference type="Pfam" id="PF01408"/>
    </source>
</evidence>
<protein>
    <submittedName>
        <fullName evidence="3">Dehydrogenase</fullName>
    </submittedName>
</protein>
<proteinExistence type="predicted"/>
<dbReference type="Gene3D" id="3.30.360.10">
    <property type="entry name" value="Dihydrodipicolinate Reductase, domain 2"/>
    <property type="match status" value="1"/>
</dbReference>
<dbReference type="InterPro" id="IPR000683">
    <property type="entry name" value="Gfo/Idh/MocA-like_OxRdtase_N"/>
</dbReference>
<dbReference type="Pfam" id="PF22725">
    <property type="entry name" value="GFO_IDH_MocA_C3"/>
    <property type="match status" value="1"/>
</dbReference>
<dbReference type="PANTHER" id="PTHR43377">
    <property type="entry name" value="BILIVERDIN REDUCTASE A"/>
    <property type="match status" value="1"/>
</dbReference>
<dbReference type="Proteomes" id="UP001232245">
    <property type="component" value="Unassembled WGS sequence"/>
</dbReference>
<gene>
    <name evidence="3" type="ORF">J2S02_002761</name>
</gene>
<evidence type="ECO:0000313" key="3">
    <source>
        <dbReference type="EMBL" id="MDQ0226416.1"/>
    </source>
</evidence>